<evidence type="ECO:0000313" key="4">
    <source>
        <dbReference type="EMBL" id="CCH46228.1"/>
    </source>
</evidence>
<feature type="region of interest" description="Disordered" evidence="3">
    <location>
        <begin position="1"/>
        <end position="290"/>
    </location>
</feature>
<dbReference type="FunCoup" id="K0KYS2">
    <property type="interactions" value="448"/>
</dbReference>
<feature type="compositionally biased region" description="Polar residues" evidence="3">
    <location>
        <begin position="19"/>
        <end position="30"/>
    </location>
</feature>
<feature type="compositionally biased region" description="Polar residues" evidence="3">
    <location>
        <begin position="53"/>
        <end position="63"/>
    </location>
</feature>
<feature type="compositionally biased region" description="Low complexity" evidence="3">
    <location>
        <begin position="36"/>
        <end position="45"/>
    </location>
</feature>
<dbReference type="PANTHER" id="PTHR22691:SF8">
    <property type="entry name" value="PROTEIN SPT2 HOMOLOG"/>
    <property type="match status" value="1"/>
</dbReference>
<comment type="similarity">
    <text evidence="1">Belongs to the SPT2 family.</text>
</comment>
<evidence type="ECO:0000313" key="5">
    <source>
        <dbReference type="Proteomes" id="UP000009328"/>
    </source>
</evidence>
<dbReference type="InParanoid" id="K0KYS2"/>
<feature type="compositionally biased region" description="Basic and acidic residues" evidence="3">
    <location>
        <begin position="152"/>
        <end position="165"/>
    </location>
</feature>
<dbReference type="GO" id="GO:0006334">
    <property type="term" value="P:nucleosome assembly"/>
    <property type="evidence" value="ECO:0007669"/>
    <property type="project" value="TreeGrafter"/>
</dbReference>
<feature type="compositionally biased region" description="Acidic residues" evidence="3">
    <location>
        <begin position="266"/>
        <end position="289"/>
    </location>
</feature>
<accession>K0KYS2</accession>
<name>K0KYS2_WICCF</name>
<dbReference type="GO" id="GO:0005730">
    <property type="term" value="C:nucleolus"/>
    <property type="evidence" value="ECO:0007669"/>
    <property type="project" value="TreeGrafter"/>
</dbReference>
<dbReference type="InterPro" id="IPR013256">
    <property type="entry name" value="Chromatin_SPT2"/>
</dbReference>
<feature type="compositionally biased region" description="Polar residues" evidence="3">
    <location>
        <begin position="129"/>
        <end position="141"/>
    </location>
</feature>
<organism evidence="4 5">
    <name type="scientific">Wickerhamomyces ciferrii (strain ATCC 14091 / BCRC 22168 / CBS 111 / JCM 3599 / NBRC 0793 / NRRL Y-1031 F-60-10)</name>
    <name type="common">Yeast</name>
    <name type="synonym">Pichia ciferrii</name>
    <dbReference type="NCBI Taxonomy" id="1206466"/>
    <lineage>
        <taxon>Eukaryota</taxon>
        <taxon>Fungi</taxon>
        <taxon>Dikarya</taxon>
        <taxon>Ascomycota</taxon>
        <taxon>Saccharomycotina</taxon>
        <taxon>Saccharomycetes</taxon>
        <taxon>Phaffomycetales</taxon>
        <taxon>Wickerhamomycetaceae</taxon>
        <taxon>Wickerhamomyces</taxon>
    </lineage>
</organism>
<feature type="compositionally biased region" description="Basic and acidic residues" evidence="3">
    <location>
        <begin position="75"/>
        <end position="90"/>
    </location>
</feature>
<evidence type="ECO:0000256" key="2">
    <source>
        <dbReference type="ARBA" id="ARBA00023054"/>
    </source>
</evidence>
<dbReference type="EMBL" id="CAIF01000235">
    <property type="protein sequence ID" value="CCH46228.1"/>
    <property type="molecule type" value="Genomic_DNA"/>
</dbReference>
<dbReference type="GO" id="GO:0003677">
    <property type="term" value="F:DNA binding"/>
    <property type="evidence" value="ECO:0007669"/>
    <property type="project" value="TreeGrafter"/>
</dbReference>
<dbReference type="eggNOG" id="ENOG502QRG5">
    <property type="taxonomic scope" value="Eukaryota"/>
</dbReference>
<dbReference type="SMART" id="SM00784">
    <property type="entry name" value="SPT2"/>
    <property type="match status" value="1"/>
</dbReference>
<gene>
    <name evidence="4" type="ORF">BN7_5819</name>
</gene>
<dbReference type="HOGENOM" id="CLU_069667_0_0_1"/>
<feature type="compositionally biased region" description="Basic and acidic residues" evidence="3">
    <location>
        <begin position="329"/>
        <end position="361"/>
    </location>
</feature>
<protein>
    <submittedName>
        <fullName evidence="4">Uncharacterized protein</fullName>
    </submittedName>
</protein>
<keyword evidence="5" id="KW-1185">Reference proteome</keyword>
<dbReference type="STRING" id="1206466.K0KYS2"/>
<feature type="region of interest" description="Disordered" evidence="3">
    <location>
        <begin position="304"/>
        <end position="361"/>
    </location>
</feature>
<keyword evidence="2" id="KW-0175">Coiled coil</keyword>
<feature type="compositionally biased region" description="Low complexity" evidence="3">
    <location>
        <begin position="91"/>
        <end position="112"/>
    </location>
</feature>
<sequence>MSFSSILSQIKHKTKDSDSSISQGYNYKNSNDGKRTSTSSSSNTPKPKPRPIPTNSVRRSQSAEPPRTIDPAVQRLKELRRIENAKKEAANPKPKTQRRNNTSSSSTSSSRQPAVRRRRIPEVQVKESAIQQRPRSSSPQKRLSFKELMMQAEEKAKLLKERKEQSPNPTQITAPKHISKTQPRSTRPSPNPQSSTYSSIRRSTTPTNNIPRQRSAPPPQRPQAAPPKPKPRPKEFAKPSAQLQAKLDAKKRKEQTMKKQSKQNYYDEDEYESDFIEDDEEIEEEEEDVGYDRDEIWKMFNRGKSRSDFIDQDDDLSDMEATGSEVLNEEMRSAKRARLEEKEEAERERRRIEEKRRRLGK</sequence>
<dbReference type="Pfam" id="PF08243">
    <property type="entry name" value="SPT2"/>
    <property type="match status" value="1"/>
</dbReference>
<evidence type="ECO:0000256" key="1">
    <source>
        <dbReference type="ARBA" id="ARBA00006461"/>
    </source>
</evidence>
<comment type="caution">
    <text evidence="4">The sequence shown here is derived from an EMBL/GenBank/DDBJ whole genome shotgun (WGS) entry which is preliminary data.</text>
</comment>
<feature type="compositionally biased region" description="Pro residues" evidence="3">
    <location>
        <begin position="216"/>
        <end position="228"/>
    </location>
</feature>
<reference evidence="4 5" key="1">
    <citation type="journal article" date="2012" name="Eukaryot. Cell">
        <title>Draft genome sequence of Wickerhamomyces ciferrii NRRL Y-1031 F-60-10.</title>
        <authorList>
            <person name="Schneider J."/>
            <person name="Andrea H."/>
            <person name="Blom J."/>
            <person name="Jaenicke S."/>
            <person name="Ruckert C."/>
            <person name="Schorsch C."/>
            <person name="Szczepanowski R."/>
            <person name="Farwick M."/>
            <person name="Goesmann A."/>
            <person name="Puhler A."/>
            <person name="Schaffer S."/>
            <person name="Tauch A."/>
            <person name="Kohler T."/>
            <person name="Brinkrolf K."/>
        </authorList>
    </citation>
    <scope>NUCLEOTIDE SEQUENCE [LARGE SCALE GENOMIC DNA]</scope>
    <source>
        <strain evidence="5">ATCC 14091 / BCRC 22168 / CBS 111 / JCM 3599 / NBRC 0793 / NRRL Y-1031 F-60-10</strain>
    </source>
</reference>
<proteinExistence type="inferred from homology"/>
<dbReference type="PANTHER" id="PTHR22691">
    <property type="entry name" value="YEAST SPT2-RELATED"/>
    <property type="match status" value="1"/>
</dbReference>
<evidence type="ECO:0000256" key="3">
    <source>
        <dbReference type="SAM" id="MobiDB-lite"/>
    </source>
</evidence>
<dbReference type="AlphaFoldDB" id="K0KYS2"/>
<dbReference type="Proteomes" id="UP000009328">
    <property type="component" value="Unassembled WGS sequence"/>
</dbReference>
<dbReference type="GO" id="GO:0006360">
    <property type="term" value="P:transcription by RNA polymerase I"/>
    <property type="evidence" value="ECO:0007669"/>
    <property type="project" value="TreeGrafter"/>
</dbReference>
<dbReference type="GO" id="GO:0042393">
    <property type="term" value="F:histone binding"/>
    <property type="evidence" value="ECO:0007669"/>
    <property type="project" value="TreeGrafter"/>
</dbReference>
<feature type="compositionally biased region" description="Low complexity" evidence="3">
    <location>
        <begin position="194"/>
        <end position="215"/>
    </location>
</feature>